<dbReference type="EMBL" id="KZ293656">
    <property type="protein sequence ID" value="PBK93345.1"/>
    <property type="molecule type" value="Genomic_DNA"/>
</dbReference>
<feature type="signal peptide" evidence="2">
    <location>
        <begin position="1"/>
        <end position="19"/>
    </location>
</feature>
<dbReference type="Proteomes" id="UP000217790">
    <property type="component" value="Unassembled WGS sequence"/>
</dbReference>
<evidence type="ECO:0000313" key="3">
    <source>
        <dbReference type="EMBL" id="PBK93345.1"/>
    </source>
</evidence>
<accession>A0A2H3DDP3</accession>
<keyword evidence="2" id="KW-0732">Signal</keyword>
<feature type="region of interest" description="Disordered" evidence="1">
    <location>
        <begin position="70"/>
        <end position="106"/>
    </location>
</feature>
<feature type="compositionally biased region" description="Basic and acidic residues" evidence="1">
    <location>
        <begin position="88"/>
        <end position="102"/>
    </location>
</feature>
<name>A0A2H3DDP3_ARMGA</name>
<protein>
    <recommendedName>
        <fullName evidence="5">Secreted protein</fullName>
    </recommendedName>
</protein>
<proteinExistence type="predicted"/>
<feature type="chain" id="PRO_5013756283" description="Secreted protein" evidence="2">
    <location>
        <begin position="20"/>
        <end position="113"/>
    </location>
</feature>
<keyword evidence="4" id="KW-1185">Reference proteome</keyword>
<organism evidence="3 4">
    <name type="scientific">Armillaria gallica</name>
    <name type="common">Bulbous honey fungus</name>
    <name type="synonym">Armillaria bulbosa</name>
    <dbReference type="NCBI Taxonomy" id="47427"/>
    <lineage>
        <taxon>Eukaryota</taxon>
        <taxon>Fungi</taxon>
        <taxon>Dikarya</taxon>
        <taxon>Basidiomycota</taxon>
        <taxon>Agaricomycotina</taxon>
        <taxon>Agaricomycetes</taxon>
        <taxon>Agaricomycetidae</taxon>
        <taxon>Agaricales</taxon>
        <taxon>Marasmiineae</taxon>
        <taxon>Physalacriaceae</taxon>
        <taxon>Armillaria</taxon>
    </lineage>
</organism>
<evidence type="ECO:0000256" key="2">
    <source>
        <dbReference type="SAM" id="SignalP"/>
    </source>
</evidence>
<evidence type="ECO:0000256" key="1">
    <source>
        <dbReference type="SAM" id="MobiDB-lite"/>
    </source>
</evidence>
<sequence>MLHFSGPLVFLNWLPACSPCDQHGIIPWNYAVFPCLFTKRWLRRTFQHQFLFMSMHACIRFKEHFMDIFHQSPPPHPGTHPLDFQYQHGRDDKHTDSERYSHSNEATIGTIRC</sequence>
<dbReference type="AlphaFoldDB" id="A0A2H3DDP3"/>
<gene>
    <name evidence="3" type="ORF">ARMGADRAFT_121320</name>
</gene>
<reference evidence="4" key="1">
    <citation type="journal article" date="2017" name="Nat. Ecol. Evol.">
        <title>Genome expansion and lineage-specific genetic innovations in the forest pathogenic fungi Armillaria.</title>
        <authorList>
            <person name="Sipos G."/>
            <person name="Prasanna A.N."/>
            <person name="Walter M.C."/>
            <person name="O'Connor E."/>
            <person name="Balint B."/>
            <person name="Krizsan K."/>
            <person name="Kiss B."/>
            <person name="Hess J."/>
            <person name="Varga T."/>
            <person name="Slot J."/>
            <person name="Riley R."/>
            <person name="Boka B."/>
            <person name="Rigling D."/>
            <person name="Barry K."/>
            <person name="Lee J."/>
            <person name="Mihaltcheva S."/>
            <person name="LaButti K."/>
            <person name="Lipzen A."/>
            <person name="Waldron R."/>
            <person name="Moloney N.M."/>
            <person name="Sperisen C."/>
            <person name="Kredics L."/>
            <person name="Vagvoelgyi C."/>
            <person name="Patrignani A."/>
            <person name="Fitzpatrick D."/>
            <person name="Nagy I."/>
            <person name="Doyle S."/>
            <person name="Anderson J.B."/>
            <person name="Grigoriev I.V."/>
            <person name="Gueldener U."/>
            <person name="Muensterkoetter M."/>
            <person name="Nagy L.G."/>
        </authorList>
    </citation>
    <scope>NUCLEOTIDE SEQUENCE [LARGE SCALE GENOMIC DNA]</scope>
    <source>
        <strain evidence="4">Ar21-2</strain>
    </source>
</reference>
<dbReference type="InParanoid" id="A0A2H3DDP3"/>
<evidence type="ECO:0000313" key="4">
    <source>
        <dbReference type="Proteomes" id="UP000217790"/>
    </source>
</evidence>
<evidence type="ECO:0008006" key="5">
    <source>
        <dbReference type="Google" id="ProtNLM"/>
    </source>
</evidence>